<feature type="transmembrane region" description="Helical" evidence="3">
    <location>
        <begin position="121"/>
        <end position="147"/>
    </location>
</feature>
<dbReference type="GO" id="GO:0007165">
    <property type="term" value="P:signal transduction"/>
    <property type="evidence" value="ECO:0007669"/>
    <property type="project" value="TreeGrafter"/>
</dbReference>
<evidence type="ECO:0000256" key="2">
    <source>
        <dbReference type="SAM" id="MobiDB-lite"/>
    </source>
</evidence>
<feature type="region of interest" description="Disordered" evidence="2">
    <location>
        <begin position="505"/>
        <end position="551"/>
    </location>
</feature>
<dbReference type="OrthoDB" id="5596951at2759"/>
<proteinExistence type="inferred from homology"/>
<keyword evidence="3" id="KW-0812">Transmembrane</keyword>
<name>A0A7R8ZLJ7_9CRUS</name>
<dbReference type="PANTHER" id="PTHR12625:SF0">
    <property type="entry name" value="PROTEIN LILIPOD"/>
    <property type="match status" value="1"/>
</dbReference>
<feature type="transmembrane region" description="Helical" evidence="3">
    <location>
        <begin position="195"/>
        <end position="220"/>
    </location>
</feature>
<dbReference type="GO" id="GO:0005886">
    <property type="term" value="C:plasma membrane"/>
    <property type="evidence" value="ECO:0007669"/>
    <property type="project" value="TreeGrafter"/>
</dbReference>
<feature type="transmembrane region" description="Helical" evidence="3">
    <location>
        <begin position="412"/>
        <end position="433"/>
    </location>
</feature>
<evidence type="ECO:0000313" key="4">
    <source>
        <dbReference type="EMBL" id="CAD7224559.1"/>
    </source>
</evidence>
<evidence type="ECO:0000256" key="3">
    <source>
        <dbReference type="SAM" id="Phobius"/>
    </source>
</evidence>
<dbReference type="InterPro" id="IPR008075">
    <property type="entry name" value="LIMR"/>
</dbReference>
<dbReference type="PRINTS" id="PR01692">
    <property type="entry name" value="LIPOCALINIMR"/>
</dbReference>
<keyword evidence="3" id="KW-0472">Membrane</keyword>
<sequence length="551" mass="61143">MSGIVDGSPFSSIFEEDFDISPTEQLFHDNIREYTIFGLLFVCLYSVSYMVLSRFRLREKDDVLGTDEEEAMVYRISLWICTFGGATSGGAALLLPISIVANEILLMSPNSYYMKWLNSSLIQGLWNLVFLFSNLSLFIFLPFAYLFSESEGFVGSKKGLLSRVYESSVVLVLLAFLIVGVSLLLSSILDPSNVVSWKLILICTPLGFARLFTVVGDLLVRPHFIGDPEEEFLMASFEQASLRRQLTLSSTSPVMNGHGKERLRGTKEDAQPSVMRATNLLSDSDSIHELQRKIESMEPNLETLDKKRKAGPFQKTILYPLAMLVLLALTSVSALMVLGNTITLLIGVKALPKGSEQFTLGRSSLHALGWFGAALEISIIVYLFVTSLLGLYSLPGIKRIRPVRGQTPLTHLILQAGILLIISSALPLLSRIVGITNFDLIGNYGKVTWLGSFRLVFVYNLLFACCTISVLFNHFTSPVRRALYYWLIYIWETVVMLMSRAPPKDKQPVAGVPNDVSDSPPTFLKTANRGSAPSTSVKRRLSGRDSAERNS</sequence>
<reference evidence="4" key="1">
    <citation type="submission" date="2020-11" db="EMBL/GenBank/DDBJ databases">
        <authorList>
            <person name="Tran Van P."/>
        </authorList>
    </citation>
    <scope>NUCLEOTIDE SEQUENCE</scope>
</reference>
<accession>A0A7R8ZLJ7</accession>
<feature type="transmembrane region" description="Helical" evidence="3">
    <location>
        <begin position="368"/>
        <end position="392"/>
    </location>
</feature>
<feature type="transmembrane region" description="Helical" evidence="3">
    <location>
        <begin position="168"/>
        <end position="189"/>
    </location>
</feature>
<dbReference type="Pfam" id="PF04791">
    <property type="entry name" value="LMBR1"/>
    <property type="match status" value="2"/>
</dbReference>
<dbReference type="AlphaFoldDB" id="A0A7R8ZLJ7"/>
<protein>
    <submittedName>
        <fullName evidence="4">Uncharacterized protein</fullName>
    </submittedName>
</protein>
<dbReference type="InterPro" id="IPR006876">
    <property type="entry name" value="LMBR1-like_membr_prot"/>
</dbReference>
<feature type="transmembrane region" description="Helical" evidence="3">
    <location>
        <begin position="34"/>
        <end position="52"/>
    </location>
</feature>
<dbReference type="EMBL" id="OB660397">
    <property type="protein sequence ID" value="CAD7224559.1"/>
    <property type="molecule type" value="Genomic_DNA"/>
</dbReference>
<gene>
    <name evidence="4" type="ORF">CTOB1V02_LOCUS2516</name>
</gene>
<evidence type="ECO:0000256" key="1">
    <source>
        <dbReference type="ARBA" id="ARBA00010487"/>
    </source>
</evidence>
<organism evidence="4">
    <name type="scientific">Cyprideis torosa</name>
    <dbReference type="NCBI Taxonomy" id="163714"/>
    <lineage>
        <taxon>Eukaryota</taxon>
        <taxon>Metazoa</taxon>
        <taxon>Ecdysozoa</taxon>
        <taxon>Arthropoda</taxon>
        <taxon>Crustacea</taxon>
        <taxon>Oligostraca</taxon>
        <taxon>Ostracoda</taxon>
        <taxon>Podocopa</taxon>
        <taxon>Podocopida</taxon>
        <taxon>Cytherocopina</taxon>
        <taxon>Cytheroidea</taxon>
        <taxon>Cytherideidae</taxon>
        <taxon>Cyprideis</taxon>
    </lineage>
</organism>
<comment type="similarity">
    <text evidence="1">Belongs to the LIMR family.</text>
</comment>
<feature type="compositionally biased region" description="Basic and acidic residues" evidence="2">
    <location>
        <begin position="542"/>
        <end position="551"/>
    </location>
</feature>
<feature type="transmembrane region" description="Helical" evidence="3">
    <location>
        <begin position="317"/>
        <end position="348"/>
    </location>
</feature>
<feature type="transmembrane region" description="Helical" evidence="3">
    <location>
        <begin position="73"/>
        <end position="101"/>
    </location>
</feature>
<keyword evidence="3" id="KW-1133">Transmembrane helix</keyword>
<feature type="transmembrane region" description="Helical" evidence="3">
    <location>
        <begin position="453"/>
        <end position="475"/>
    </location>
</feature>
<dbReference type="GO" id="GO:0004888">
    <property type="term" value="F:transmembrane signaling receptor activity"/>
    <property type="evidence" value="ECO:0007669"/>
    <property type="project" value="TreeGrafter"/>
</dbReference>
<dbReference type="PANTHER" id="PTHR12625">
    <property type="entry name" value="LIPOCALIN-1 INTERACTING MEMBRANE RECEPTOR LIMR"/>
    <property type="match status" value="1"/>
</dbReference>